<dbReference type="GO" id="GO:0070402">
    <property type="term" value="F:NADPH binding"/>
    <property type="evidence" value="ECO:0007669"/>
    <property type="project" value="TreeGrafter"/>
</dbReference>
<dbReference type="InterPro" id="IPR013154">
    <property type="entry name" value="ADH-like_N"/>
</dbReference>
<gene>
    <name evidence="4" type="ORF">BS47DRAFT_1381085</name>
</gene>
<dbReference type="Pfam" id="PF08240">
    <property type="entry name" value="ADH_N"/>
    <property type="match status" value="1"/>
</dbReference>
<dbReference type="InterPro" id="IPR020843">
    <property type="entry name" value="ER"/>
</dbReference>
<proteinExistence type="predicted"/>
<dbReference type="EMBL" id="MU128940">
    <property type="protein sequence ID" value="KAF9516360.1"/>
    <property type="molecule type" value="Genomic_DNA"/>
</dbReference>
<dbReference type="GO" id="GO:0016651">
    <property type="term" value="F:oxidoreductase activity, acting on NAD(P)H"/>
    <property type="evidence" value="ECO:0007669"/>
    <property type="project" value="TreeGrafter"/>
</dbReference>
<organism evidence="4 5">
    <name type="scientific">Hydnum rufescens UP504</name>
    <dbReference type="NCBI Taxonomy" id="1448309"/>
    <lineage>
        <taxon>Eukaryota</taxon>
        <taxon>Fungi</taxon>
        <taxon>Dikarya</taxon>
        <taxon>Basidiomycota</taxon>
        <taxon>Agaricomycotina</taxon>
        <taxon>Agaricomycetes</taxon>
        <taxon>Cantharellales</taxon>
        <taxon>Hydnaceae</taxon>
        <taxon>Hydnum</taxon>
    </lineage>
</organism>
<dbReference type="PANTHER" id="PTHR48106:SF18">
    <property type="entry name" value="QUINONE OXIDOREDUCTASE PIG3"/>
    <property type="match status" value="1"/>
</dbReference>
<protein>
    <recommendedName>
        <fullName evidence="3">Enoyl reductase (ER) domain-containing protein</fullName>
    </recommendedName>
</protein>
<dbReference type="InterPro" id="IPR036291">
    <property type="entry name" value="NAD(P)-bd_dom_sf"/>
</dbReference>
<evidence type="ECO:0000313" key="4">
    <source>
        <dbReference type="EMBL" id="KAF9516360.1"/>
    </source>
</evidence>
<dbReference type="AlphaFoldDB" id="A0A9P6B3M7"/>
<dbReference type="InterPro" id="IPR014189">
    <property type="entry name" value="Quinone_OxRdtase_PIG3"/>
</dbReference>
<accession>A0A9P6B3M7</accession>
<sequence>MAKTRAVLVKDGRGPSDALYIGEVDKPTAKEGEVIVKVVAFGLNRADIHVRQSGGAGKALGYEFSGTVHELGAGVSGFDIGQAVLGLTSQGAYAEYVAAPVGNLLLKPQGLSWVEAAAIMENWLTAFQGLVLICDIQKGSDVLIHGGASGVSVAATQLARLYGASKVFTTVSSEDKVQFVKSLRGGATHAINYRTHDFVEEIKRETEGKGVSIIVDYIGQDYFKRNIDTLGIDGHLLILGLLSGFGFPSDASLLPLVFKRLNVHGSSLSTRSVEYQAALVARFKREVLDHFTPNEPGGVPLLQLKIWKVYPWQEVKEAHDAMEANKNQGKIILESSRIVWICLLSCISSLSSVDL</sequence>
<comment type="caution">
    <text evidence="4">The sequence shown here is derived from an EMBL/GenBank/DDBJ whole genome shotgun (WGS) entry which is preliminary data.</text>
</comment>
<dbReference type="Proteomes" id="UP000886523">
    <property type="component" value="Unassembled WGS sequence"/>
</dbReference>
<dbReference type="PANTHER" id="PTHR48106">
    <property type="entry name" value="QUINONE OXIDOREDUCTASE PIG3-RELATED"/>
    <property type="match status" value="1"/>
</dbReference>
<dbReference type="Gene3D" id="3.90.180.10">
    <property type="entry name" value="Medium-chain alcohol dehydrogenases, catalytic domain"/>
    <property type="match status" value="1"/>
</dbReference>
<dbReference type="SMART" id="SM00829">
    <property type="entry name" value="PKS_ER"/>
    <property type="match status" value="1"/>
</dbReference>
<name>A0A9P6B3M7_9AGAM</name>
<keyword evidence="5" id="KW-1185">Reference proteome</keyword>
<dbReference type="OrthoDB" id="203908at2759"/>
<dbReference type="Gene3D" id="3.40.50.720">
    <property type="entry name" value="NAD(P)-binding Rossmann-like Domain"/>
    <property type="match status" value="1"/>
</dbReference>
<evidence type="ECO:0000259" key="3">
    <source>
        <dbReference type="SMART" id="SM00829"/>
    </source>
</evidence>
<feature type="domain" description="Enoyl reductase (ER)" evidence="3">
    <location>
        <begin position="14"/>
        <end position="333"/>
    </location>
</feature>
<keyword evidence="1" id="KW-0521">NADP</keyword>
<dbReference type="CDD" id="cd05276">
    <property type="entry name" value="p53_inducible_oxidoreductase"/>
    <property type="match status" value="1"/>
</dbReference>
<dbReference type="SUPFAM" id="SSF50129">
    <property type="entry name" value="GroES-like"/>
    <property type="match status" value="1"/>
</dbReference>
<evidence type="ECO:0000256" key="1">
    <source>
        <dbReference type="ARBA" id="ARBA00022857"/>
    </source>
</evidence>
<dbReference type="SUPFAM" id="SSF51735">
    <property type="entry name" value="NAD(P)-binding Rossmann-fold domains"/>
    <property type="match status" value="1"/>
</dbReference>
<evidence type="ECO:0000313" key="5">
    <source>
        <dbReference type="Proteomes" id="UP000886523"/>
    </source>
</evidence>
<reference evidence="4" key="1">
    <citation type="journal article" date="2020" name="Nat. Commun.">
        <title>Large-scale genome sequencing of mycorrhizal fungi provides insights into the early evolution of symbiotic traits.</title>
        <authorList>
            <person name="Miyauchi S."/>
            <person name="Kiss E."/>
            <person name="Kuo A."/>
            <person name="Drula E."/>
            <person name="Kohler A."/>
            <person name="Sanchez-Garcia M."/>
            <person name="Morin E."/>
            <person name="Andreopoulos B."/>
            <person name="Barry K.W."/>
            <person name="Bonito G."/>
            <person name="Buee M."/>
            <person name="Carver A."/>
            <person name="Chen C."/>
            <person name="Cichocki N."/>
            <person name="Clum A."/>
            <person name="Culley D."/>
            <person name="Crous P.W."/>
            <person name="Fauchery L."/>
            <person name="Girlanda M."/>
            <person name="Hayes R.D."/>
            <person name="Keri Z."/>
            <person name="LaButti K."/>
            <person name="Lipzen A."/>
            <person name="Lombard V."/>
            <person name="Magnuson J."/>
            <person name="Maillard F."/>
            <person name="Murat C."/>
            <person name="Nolan M."/>
            <person name="Ohm R.A."/>
            <person name="Pangilinan J."/>
            <person name="Pereira M.F."/>
            <person name="Perotto S."/>
            <person name="Peter M."/>
            <person name="Pfister S."/>
            <person name="Riley R."/>
            <person name="Sitrit Y."/>
            <person name="Stielow J.B."/>
            <person name="Szollosi G."/>
            <person name="Zifcakova L."/>
            <person name="Stursova M."/>
            <person name="Spatafora J.W."/>
            <person name="Tedersoo L."/>
            <person name="Vaario L.M."/>
            <person name="Yamada A."/>
            <person name="Yan M."/>
            <person name="Wang P."/>
            <person name="Xu J."/>
            <person name="Bruns T."/>
            <person name="Baldrian P."/>
            <person name="Vilgalys R."/>
            <person name="Dunand C."/>
            <person name="Henrissat B."/>
            <person name="Grigoriev I.V."/>
            <person name="Hibbett D."/>
            <person name="Nagy L.G."/>
            <person name="Martin F.M."/>
        </authorList>
    </citation>
    <scope>NUCLEOTIDE SEQUENCE</scope>
    <source>
        <strain evidence="4">UP504</strain>
    </source>
</reference>
<dbReference type="Pfam" id="PF00107">
    <property type="entry name" value="ADH_zinc_N"/>
    <property type="match status" value="1"/>
</dbReference>
<keyword evidence="2" id="KW-0560">Oxidoreductase</keyword>
<dbReference type="InterPro" id="IPR011032">
    <property type="entry name" value="GroES-like_sf"/>
</dbReference>
<evidence type="ECO:0000256" key="2">
    <source>
        <dbReference type="ARBA" id="ARBA00023002"/>
    </source>
</evidence>
<dbReference type="InterPro" id="IPR013149">
    <property type="entry name" value="ADH-like_C"/>
</dbReference>